<dbReference type="InterPro" id="IPR004256">
    <property type="entry name" value="DUF234"/>
</dbReference>
<dbReference type="Proteomes" id="UP000184423">
    <property type="component" value="Unassembled WGS sequence"/>
</dbReference>
<proteinExistence type="predicted"/>
<evidence type="ECO:0000313" key="4">
    <source>
        <dbReference type="Proteomes" id="UP000184423"/>
    </source>
</evidence>
<gene>
    <name evidence="3" type="ORF">SAMN02746091_01660</name>
</gene>
<dbReference type="SUPFAM" id="SSF46785">
    <property type="entry name" value="Winged helix' DNA-binding domain"/>
    <property type="match status" value="1"/>
</dbReference>
<evidence type="ECO:0008006" key="5">
    <source>
        <dbReference type="Google" id="ProtNLM"/>
    </source>
</evidence>
<evidence type="ECO:0000313" key="3">
    <source>
        <dbReference type="EMBL" id="SHF05138.1"/>
    </source>
</evidence>
<accession>A0A1M4YHK5</accession>
<feature type="domain" description="ATPase" evidence="1">
    <location>
        <begin position="4"/>
        <end position="206"/>
    </location>
</feature>
<dbReference type="InterPro" id="IPR011335">
    <property type="entry name" value="Restrct_endonuc-II-like"/>
</dbReference>
<name>A0A1M4YHK5_9CLOT</name>
<dbReference type="EMBL" id="FQVG01000031">
    <property type="protein sequence ID" value="SHF05138.1"/>
    <property type="molecule type" value="Genomic_DNA"/>
</dbReference>
<keyword evidence="4" id="KW-1185">Reference proteome</keyword>
<organism evidence="3 4">
    <name type="scientific">Caloramator proteoclasticus DSM 10124</name>
    <dbReference type="NCBI Taxonomy" id="1121262"/>
    <lineage>
        <taxon>Bacteria</taxon>
        <taxon>Bacillati</taxon>
        <taxon>Bacillota</taxon>
        <taxon>Clostridia</taxon>
        <taxon>Eubacteriales</taxon>
        <taxon>Clostridiaceae</taxon>
        <taxon>Caloramator</taxon>
    </lineage>
</organism>
<dbReference type="Pfam" id="PF03008">
    <property type="entry name" value="DUF234"/>
    <property type="match status" value="1"/>
</dbReference>
<protein>
    <recommendedName>
        <fullName evidence="5">ATPase</fullName>
    </recommendedName>
</protein>
<dbReference type="GO" id="GO:0005524">
    <property type="term" value="F:ATP binding"/>
    <property type="evidence" value="ECO:0007669"/>
    <property type="project" value="InterPro"/>
</dbReference>
<dbReference type="SUPFAM" id="SSF52980">
    <property type="entry name" value="Restriction endonuclease-like"/>
    <property type="match status" value="1"/>
</dbReference>
<sequence length="460" mass="54410">MKKFVNRKKELDFLNKEYTREGSSFVVIYGRRRVGKTSLIKKFIEDKKAIYFLATEEIEGENINAFKNAIANYLNDDFLLDLRIDSWDSVFDLILKRVDPKQKTIIVIDEFQYLGLINSAFPSIFQRIWDEKLKEKNIMIILCGSLIGMMEKQTLNYSSPLYGRRTGQIKLKQIDFKYYKEFYDEDVNLIEYYSVTGGVPKYIEMFKKEKNIFEAIKNNVLNKDSFLYEEPIFLLEKEVQDIGTYFSIIKSIAAGNHKIGNIATNLGVSQTKLTKYLSTLIDLDILKREVPITEENPEKSKKGLYFINDNFIEFWFKFVYPYRSFIELDNVDYVLDKIKKGFYMNHVSFVYEDICRQSIWDMIVGGEIPFLLNKVGRWWNSKEEIDIVGINTDTNDILFGECKWLNTPIDIDIFYRLKEKAKKVEWKRNNRNEFYVLFSKSGYTDRLLELSKEMPNLLLK</sequence>
<dbReference type="PANTHER" id="PTHR34704">
    <property type="entry name" value="ATPASE"/>
    <property type="match status" value="1"/>
</dbReference>
<evidence type="ECO:0000259" key="1">
    <source>
        <dbReference type="Pfam" id="PF01637"/>
    </source>
</evidence>
<dbReference type="InterPro" id="IPR036390">
    <property type="entry name" value="WH_DNA-bd_sf"/>
</dbReference>
<dbReference type="AlphaFoldDB" id="A0A1M4YHK5"/>
<dbReference type="InterPro" id="IPR027417">
    <property type="entry name" value="P-loop_NTPase"/>
</dbReference>
<evidence type="ECO:0000259" key="2">
    <source>
        <dbReference type="Pfam" id="PF03008"/>
    </source>
</evidence>
<dbReference type="RefSeq" id="WP_027309515.1">
    <property type="nucleotide sequence ID" value="NZ_FQVG01000031.1"/>
</dbReference>
<dbReference type="PANTHER" id="PTHR34704:SF1">
    <property type="entry name" value="ATPASE"/>
    <property type="match status" value="1"/>
</dbReference>
<dbReference type="InterPro" id="IPR011579">
    <property type="entry name" value="ATPase_dom"/>
</dbReference>
<dbReference type="Gene3D" id="3.40.50.300">
    <property type="entry name" value="P-loop containing nucleotide triphosphate hydrolases"/>
    <property type="match status" value="1"/>
</dbReference>
<reference evidence="4" key="1">
    <citation type="submission" date="2016-11" db="EMBL/GenBank/DDBJ databases">
        <authorList>
            <person name="Varghese N."/>
            <person name="Submissions S."/>
        </authorList>
    </citation>
    <scope>NUCLEOTIDE SEQUENCE [LARGE SCALE GENOMIC DNA]</scope>
    <source>
        <strain evidence="4">DSM 10124</strain>
    </source>
</reference>
<dbReference type="Pfam" id="PF01637">
    <property type="entry name" value="ATPase_2"/>
    <property type="match status" value="1"/>
</dbReference>
<feature type="domain" description="DUF234" evidence="2">
    <location>
        <begin position="315"/>
        <end position="406"/>
    </location>
</feature>
<dbReference type="SUPFAM" id="SSF52540">
    <property type="entry name" value="P-loop containing nucleoside triphosphate hydrolases"/>
    <property type="match status" value="1"/>
</dbReference>